<comment type="similarity">
    <text evidence="1">Belongs to the enoyl-CoA hydratase/isomerase family.</text>
</comment>
<dbReference type="RefSeq" id="WP_386824514.1">
    <property type="nucleotide sequence ID" value="NZ_JBHTIF010000002.1"/>
</dbReference>
<evidence type="ECO:0000313" key="3">
    <source>
        <dbReference type="Proteomes" id="UP001597110"/>
    </source>
</evidence>
<comment type="caution">
    <text evidence="2">The sequence shown here is derived from an EMBL/GenBank/DDBJ whole genome shotgun (WGS) entry which is preliminary data.</text>
</comment>
<dbReference type="Pfam" id="PF00378">
    <property type="entry name" value="ECH_1"/>
    <property type="match status" value="1"/>
</dbReference>
<dbReference type="InterPro" id="IPR001753">
    <property type="entry name" value="Enoyl-CoA_hydra/iso"/>
</dbReference>
<dbReference type="PANTHER" id="PTHR11941">
    <property type="entry name" value="ENOYL-COA HYDRATASE-RELATED"/>
    <property type="match status" value="1"/>
</dbReference>
<name>A0ABW2YDU6_9GAMM</name>
<dbReference type="PANTHER" id="PTHR11941:SF54">
    <property type="entry name" value="ENOYL-COA HYDRATASE, MITOCHONDRIAL"/>
    <property type="match status" value="1"/>
</dbReference>
<protein>
    <submittedName>
        <fullName evidence="2">Enoyl-CoA hydratase/isomerase family protein</fullName>
    </submittedName>
</protein>
<organism evidence="2 3">
    <name type="scientific">Lysobacter brunescens</name>
    <dbReference type="NCBI Taxonomy" id="262323"/>
    <lineage>
        <taxon>Bacteria</taxon>
        <taxon>Pseudomonadati</taxon>
        <taxon>Pseudomonadota</taxon>
        <taxon>Gammaproteobacteria</taxon>
        <taxon>Lysobacterales</taxon>
        <taxon>Lysobacteraceae</taxon>
        <taxon>Lysobacter</taxon>
    </lineage>
</organism>
<reference evidence="3" key="1">
    <citation type="journal article" date="2019" name="Int. J. Syst. Evol. Microbiol.">
        <title>The Global Catalogue of Microorganisms (GCM) 10K type strain sequencing project: providing services to taxonomists for standard genome sequencing and annotation.</title>
        <authorList>
            <consortium name="The Broad Institute Genomics Platform"/>
            <consortium name="The Broad Institute Genome Sequencing Center for Infectious Disease"/>
            <person name="Wu L."/>
            <person name="Ma J."/>
        </authorList>
    </citation>
    <scope>NUCLEOTIDE SEQUENCE [LARGE SCALE GENOMIC DNA]</scope>
    <source>
        <strain evidence="3">CCUG 55585</strain>
    </source>
</reference>
<dbReference type="InterPro" id="IPR029045">
    <property type="entry name" value="ClpP/crotonase-like_dom_sf"/>
</dbReference>
<accession>A0ABW2YDU6</accession>
<keyword evidence="3" id="KW-1185">Reference proteome</keyword>
<evidence type="ECO:0000313" key="2">
    <source>
        <dbReference type="EMBL" id="MFD0726551.1"/>
    </source>
</evidence>
<dbReference type="Proteomes" id="UP001597110">
    <property type="component" value="Unassembled WGS sequence"/>
</dbReference>
<evidence type="ECO:0000256" key="1">
    <source>
        <dbReference type="ARBA" id="ARBA00005254"/>
    </source>
</evidence>
<proteinExistence type="inferred from homology"/>
<dbReference type="SUPFAM" id="SSF52096">
    <property type="entry name" value="ClpP/crotonase"/>
    <property type="match status" value="1"/>
</dbReference>
<sequence>MSIPLIETQDIGAIRCIRMARPPVNALNPELCRSLIAALETAYSDGVLGVVLAGNPKIFSAGLDVPYLVSLGDDRSAVLEAWQAFFGVARLLAESRIPVAAAITGHSPAGGCVLALCCDYRVMARSADPAKPFAIGLNETQVGLAVPEGIQKLMRRIVGGHRTERLLVTGEMIPAERAFDLGLVDELADGEHVEARAIAWQQALLKLPRQPMLQTRAIARADVVEAMSPESIDVEAFVDGWWEPDTQAAMKALVAKLGK</sequence>
<dbReference type="Gene3D" id="3.90.226.10">
    <property type="entry name" value="2-enoyl-CoA Hydratase, Chain A, domain 1"/>
    <property type="match status" value="1"/>
</dbReference>
<gene>
    <name evidence="2" type="ORF">ACFQ0E_13195</name>
</gene>
<dbReference type="EMBL" id="JBHTIF010000002">
    <property type="protein sequence ID" value="MFD0726551.1"/>
    <property type="molecule type" value="Genomic_DNA"/>
</dbReference>
<dbReference type="CDD" id="cd06558">
    <property type="entry name" value="crotonase-like"/>
    <property type="match status" value="1"/>
</dbReference>